<accession>A0AAV1HT66</accession>
<protein>
    <submittedName>
        <fullName evidence="7">5'-adenylylsulfate reductase 3, chloroplastic</fullName>
    </submittedName>
</protein>
<proteinExistence type="inferred from homology"/>
<keyword evidence="4" id="KW-0408">Iron</keyword>
<dbReference type="GO" id="GO:0046872">
    <property type="term" value="F:metal ion binding"/>
    <property type="evidence" value="ECO:0007669"/>
    <property type="project" value="UniProtKB-KW"/>
</dbReference>
<dbReference type="InterPro" id="IPR004511">
    <property type="entry name" value="PAPS/APS_Rdtase"/>
</dbReference>
<reference evidence="7 8" key="1">
    <citation type="submission" date="2023-10" db="EMBL/GenBank/DDBJ databases">
        <authorList>
            <person name="Maclean D."/>
            <person name="Macfadyen A."/>
        </authorList>
    </citation>
    <scope>NUCLEOTIDE SEQUENCE [LARGE SCALE GENOMIC DNA]</scope>
</reference>
<dbReference type="PROSITE" id="PS51352">
    <property type="entry name" value="THIOREDOXIN_2"/>
    <property type="match status" value="1"/>
</dbReference>
<dbReference type="GO" id="GO:0004604">
    <property type="term" value="F:phosphoadenylyl-sulfate reductase (thioredoxin) activity"/>
    <property type="evidence" value="ECO:0007669"/>
    <property type="project" value="InterPro"/>
</dbReference>
<evidence type="ECO:0000256" key="4">
    <source>
        <dbReference type="ARBA" id="ARBA00023004"/>
    </source>
</evidence>
<keyword evidence="2" id="KW-0479">Metal-binding</keyword>
<dbReference type="GO" id="GO:0019379">
    <property type="term" value="P:sulfate assimilation, phosphoadenylyl sulfate reduction by phosphoadenylyl-sulfate reductase (thioredoxin)"/>
    <property type="evidence" value="ECO:0007669"/>
    <property type="project" value="InterPro"/>
</dbReference>
<dbReference type="Pfam" id="PF01507">
    <property type="entry name" value="PAPS_reduct"/>
    <property type="match status" value="1"/>
</dbReference>
<evidence type="ECO:0000313" key="8">
    <source>
        <dbReference type="Proteomes" id="UP001314263"/>
    </source>
</evidence>
<keyword evidence="8" id="KW-1185">Reference proteome</keyword>
<dbReference type="PANTHER" id="PTHR46482:SF9">
    <property type="entry name" value="5'-ADENYLYLSULFATE REDUCTASE 1, CHLOROPLASTIC"/>
    <property type="match status" value="1"/>
</dbReference>
<dbReference type="InterPro" id="IPR014729">
    <property type="entry name" value="Rossmann-like_a/b/a_fold"/>
</dbReference>
<dbReference type="Gene3D" id="3.40.50.620">
    <property type="entry name" value="HUPs"/>
    <property type="match status" value="1"/>
</dbReference>
<feature type="domain" description="Thioredoxin" evidence="6">
    <location>
        <begin position="290"/>
        <end position="420"/>
    </location>
</feature>
<dbReference type="HAMAP" id="MF_00063">
    <property type="entry name" value="CysH"/>
    <property type="match status" value="1"/>
</dbReference>
<evidence type="ECO:0000256" key="5">
    <source>
        <dbReference type="ARBA" id="ARBA00023014"/>
    </source>
</evidence>
<dbReference type="EMBL" id="CAUYUE010000002">
    <property type="protein sequence ID" value="CAK0742520.1"/>
    <property type="molecule type" value="Genomic_DNA"/>
</dbReference>
<evidence type="ECO:0000313" key="7">
    <source>
        <dbReference type="EMBL" id="CAK0742520.1"/>
    </source>
</evidence>
<comment type="caution">
    <text evidence="7">The sequence shown here is derived from an EMBL/GenBank/DDBJ whole genome shotgun (WGS) entry which is preliminary data.</text>
</comment>
<organism evidence="7 8">
    <name type="scientific">Coccomyxa viridis</name>
    <dbReference type="NCBI Taxonomy" id="1274662"/>
    <lineage>
        <taxon>Eukaryota</taxon>
        <taxon>Viridiplantae</taxon>
        <taxon>Chlorophyta</taxon>
        <taxon>core chlorophytes</taxon>
        <taxon>Trebouxiophyceae</taxon>
        <taxon>Trebouxiophyceae incertae sedis</taxon>
        <taxon>Coccomyxaceae</taxon>
        <taxon>Coccomyxa</taxon>
    </lineage>
</organism>
<evidence type="ECO:0000256" key="2">
    <source>
        <dbReference type="ARBA" id="ARBA00022723"/>
    </source>
</evidence>
<dbReference type="NCBIfam" id="NF002537">
    <property type="entry name" value="PRK02090.1"/>
    <property type="match status" value="1"/>
</dbReference>
<keyword evidence="3" id="KW-0560">Oxidoreductase</keyword>
<gene>
    <name evidence="7" type="primary">APR3</name>
    <name evidence="7" type="ORF">CVIRNUC_001402</name>
</gene>
<dbReference type="InterPro" id="IPR002500">
    <property type="entry name" value="PAPS_reduct_dom"/>
</dbReference>
<dbReference type="InterPro" id="IPR004508">
    <property type="entry name" value="Thioredoxin-indep_APS_Rdtase"/>
</dbReference>
<comment type="cofactor">
    <cofactor evidence="1">
        <name>[4Fe-4S] cluster</name>
        <dbReference type="ChEBI" id="CHEBI:49883"/>
    </cofactor>
</comment>
<evidence type="ECO:0000256" key="3">
    <source>
        <dbReference type="ARBA" id="ARBA00023002"/>
    </source>
</evidence>
<evidence type="ECO:0000256" key="1">
    <source>
        <dbReference type="ARBA" id="ARBA00001966"/>
    </source>
</evidence>
<dbReference type="InterPro" id="IPR036249">
    <property type="entry name" value="Thioredoxin-like_sf"/>
</dbReference>
<dbReference type="InterPro" id="IPR013766">
    <property type="entry name" value="Thioredoxin_domain"/>
</dbReference>
<evidence type="ECO:0000259" key="6">
    <source>
        <dbReference type="PROSITE" id="PS51352"/>
    </source>
</evidence>
<dbReference type="PANTHER" id="PTHR46482">
    <property type="entry name" value="5'-ADENYLYLSULFATE REDUCTASE 3, CHLOROPLASTIC"/>
    <property type="match status" value="1"/>
</dbReference>
<dbReference type="CDD" id="cd23945">
    <property type="entry name" value="PAPS_reductase"/>
    <property type="match status" value="1"/>
</dbReference>
<dbReference type="SUPFAM" id="SSF52402">
    <property type="entry name" value="Adenine nucleotide alpha hydrolases-like"/>
    <property type="match status" value="1"/>
</dbReference>
<dbReference type="Pfam" id="PF00085">
    <property type="entry name" value="Thioredoxin"/>
    <property type="match status" value="1"/>
</dbReference>
<keyword evidence="5" id="KW-0411">Iron-sulfur</keyword>
<dbReference type="NCBIfam" id="TIGR00424">
    <property type="entry name" value="APS_reduc"/>
    <property type="match status" value="1"/>
</dbReference>
<dbReference type="Gene3D" id="3.40.30.10">
    <property type="entry name" value="Glutaredoxin"/>
    <property type="match status" value="1"/>
</dbReference>
<dbReference type="SUPFAM" id="SSF52833">
    <property type="entry name" value="Thioredoxin-like"/>
    <property type="match status" value="1"/>
</dbReference>
<sequence>MAGAQLPSAPKTVPHFPSSVQPQLRALLNAQPHAVMAPEAETAIMAVPELDYDVLAKELDMKSPLEIMDHALSTFGDDIGIAFSGAEDVALIEYAHLTGRPFRVFSLDTGRLNPETYRLFDTVEKHYGIRIEYTFPDAQETMDLVREKGMFSFYEDGHQECCRVRKVRPLRRQLKGLKAWITGQRKDQSPGTRAAVPVLQVDPVFEGQAGGQNSLVKYNPLSNVSSQEVWNFLRVMGVPTNELHACGYVSIGCEPCTRAVLPNQHEREGRWWWEDATGKECGLHSGNVVASAAEQAQQEAMRDLWDNDSNVQQLSHDDLASLLDGHRDKSTVVVMYAPWCQYSQAMEQSYSELAERYQGSHVRVAKFQADVDRDFAADKLDLRTFPTIVALPAGHKGYIKYPSETRDANTLDMWIKTVAGYQ</sequence>
<dbReference type="AlphaFoldDB" id="A0AAV1HT66"/>
<dbReference type="Proteomes" id="UP001314263">
    <property type="component" value="Unassembled WGS sequence"/>
</dbReference>
<dbReference type="GO" id="GO:0051536">
    <property type="term" value="F:iron-sulfur cluster binding"/>
    <property type="evidence" value="ECO:0007669"/>
    <property type="project" value="UniProtKB-KW"/>
</dbReference>
<name>A0AAV1HT66_9CHLO</name>